<protein>
    <recommendedName>
        <fullName evidence="2">Core Histone H2A/H2B/H3 domain-containing protein</fullName>
    </recommendedName>
</protein>
<evidence type="ECO:0000313" key="3">
    <source>
        <dbReference type="EMBL" id="CAH0715758.1"/>
    </source>
</evidence>
<dbReference type="PANTHER" id="PTHR23428">
    <property type="entry name" value="HISTONE H2B"/>
    <property type="match status" value="1"/>
</dbReference>
<sequence>MIGSILPSPSICYSCASIKSDLKFSLEENTSETKKRVPTTVQKKPANTTLIKQRIKIRVVNKMVPKKPMPKTNKDIIEKPIKKIRKMKKKNYKSFSIYLYKLLRSVTKDTFGISTRSMLIMNNFVNDMMEKIAVEAGRLVAHGKKTTMGSREIQTATKLLIPGELAKHANIEAMKAIMMFQRSQDQDDSSK</sequence>
<feature type="domain" description="Core Histone H2A/H2B/H3" evidence="2">
    <location>
        <begin position="82"/>
        <end position="159"/>
    </location>
</feature>
<evidence type="ECO:0000313" key="4">
    <source>
        <dbReference type="Proteomes" id="UP000838878"/>
    </source>
</evidence>
<name>A0A8J9U8I1_9NEOP</name>
<accession>A0A8J9U8I1</accession>
<evidence type="ECO:0000256" key="1">
    <source>
        <dbReference type="ARBA" id="ARBA00006846"/>
    </source>
</evidence>
<dbReference type="GO" id="GO:0000786">
    <property type="term" value="C:nucleosome"/>
    <property type="evidence" value="ECO:0007669"/>
    <property type="project" value="InterPro"/>
</dbReference>
<dbReference type="GO" id="GO:0003677">
    <property type="term" value="F:DNA binding"/>
    <property type="evidence" value="ECO:0007669"/>
    <property type="project" value="InterPro"/>
</dbReference>
<dbReference type="Proteomes" id="UP000838878">
    <property type="component" value="Chromosome 10"/>
</dbReference>
<organism evidence="3 4">
    <name type="scientific">Brenthis ino</name>
    <name type="common">lesser marbled fritillary</name>
    <dbReference type="NCBI Taxonomy" id="405034"/>
    <lineage>
        <taxon>Eukaryota</taxon>
        <taxon>Metazoa</taxon>
        <taxon>Ecdysozoa</taxon>
        <taxon>Arthropoda</taxon>
        <taxon>Hexapoda</taxon>
        <taxon>Insecta</taxon>
        <taxon>Pterygota</taxon>
        <taxon>Neoptera</taxon>
        <taxon>Endopterygota</taxon>
        <taxon>Lepidoptera</taxon>
        <taxon>Glossata</taxon>
        <taxon>Ditrysia</taxon>
        <taxon>Papilionoidea</taxon>
        <taxon>Nymphalidae</taxon>
        <taxon>Heliconiinae</taxon>
        <taxon>Argynnini</taxon>
        <taxon>Brenthis</taxon>
    </lineage>
</organism>
<dbReference type="InterPro" id="IPR007125">
    <property type="entry name" value="H2A/H2B/H3"/>
</dbReference>
<evidence type="ECO:0000259" key="2">
    <source>
        <dbReference type="Pfam" id="PF00125"/>
    </source>
</evidence>
<dbReference type="InterPro" id="IPR000558">
    <property type="entry name" value="Histone_H2B"/>
</dbReference>
<dbReference type="AlphaFoldDB" id="A0A8J9U8I1"/>
<dbReference type="SMART" id="SM00427">
    <property type="entry name" value="H2B"/>
    <property type="match status" value="1"/>
</dbReference>
<dbReference type="FunFam" id="1.10.20.10:FF:000043">
    <property type="entry name" value="Histone H2B"/>
    <property type="match status" value="1"/>
</dbReference>
<dbReference type="GO" id="GO:0046982">
    <property type="term" value="F:protein heterodimerization activity"/>
    <property type="evidence" value="ECO:0007669"/>
    <property type="project" value="InterPro"/>
</dbReference>
<dbReference type="InterPro" id="IPR009072">
    <property type="entry name" value="Histone-fold"/>
</dbReference>
<dbReference type="CDD" id="cd22910">
    <property type="entry name" value="HFD_H2B"/>
    <property type="match status" value="1"/>
</dbReference>
<dbReference type="PRINTS" id="PR00621">
    <property type="entry name" value="HISTONEH2B"/>
</dbReference>
<dbReference type="EMBL" id="OV170230">
    <property type="protein sequence ID" value="CAH0715758.1"/>
    <property type="molecule type" value="Genomic_DNA"/>
</dbReference>
<proteinExistence type="inferred from homology"/>
<dbReference type="GO" id="GO:0030527">
    <property type="term" value="F:structural constituent of chromatin"/>
    <property type="evidence" value="ECO:0007669"/>
    <property type="project" value="InterPro"/>
</dbReference>
<dbReference type="Gene3D" id="1.10.20.10">
    <property type="entry name" value="Histone, subunit A"/>
    <property type="match status" value="1"/>
</dbReference>
<dbReference type="GO" id="GO:0005634">
    <property type="term" value="C:nucleus"/>
    <property type="evidence" value="ECO:0007669"/>
    <property type="project" value="UniProtKB-ARBA"/>
</dbReference>
<gene>
    <name evidence="3" type="ORF">BINO364_LOCUS2640</name>
</gene>
<keyword evidence="4" id="KW-1185">Reference proteome</keyword>
<comment type="similarity">
    <text evidence="1">Belongs to the histone H2B family.</text>
</comment>
<dbReference type="Pfam" id="PF00125">
    <property type="entry name" value="Histone"/>
    <property type="match status" value="1"/>
</dbReference>
<dbReference type="SUPFAM" id="SSF47113">
    <property type="entry name" value="Histone-fold"/>
    <property type="match status" value="1"/>
</dbReference>
<reference evidence="3" key="1">
    <citation type="submission" date="2021-12" db="EMBL/GenBank/DDBJ databases">
        <authorList>
            <person name="Martin H S."/>
        </authorList>
    </citation>
    <scope>NUCLEOTIDE SEQUENCE</scope>
</reference>
<dbReference type="OrthoDB" id="1166527at2759"/>
<feature type="non-terminal residue" evidence="3">
    <location>
        <position position="191"/>
    </location>
</feature>